<dbReference type="SUPFAM" id="SSF52172">
    <property type="entry name" value="CheY-like"/>
    <property type="match status" value="1"/>
</dbReference>
<evidence type="ECO:0000259" key="5">
    <source>
        <dbReference type="PROSITE" id="PS50043"/>
    </source>
</evidence>
<dbReference type="PANTHER" id="PTHR43214:SF43">
    <property type="entry name" value="TWO-COMPONENT RESPONSE REGULATOR"/>
    <property type="match status" value="1"/>
</dbReference>
<feature type="domain" description="HTH luxR-type" evidence="5">
    <location>
        <begin position="189"/>
        <end position="254"/>
    </location>
</feature>
<evidence type="ECO:0000313" key="7">
    <source>
        <dbReference type="EMBL" id="CAA9428837.1"/>
    </source>
</evidence>
<dbReference type="SUPFAM" id="SSF46894">
    <property type="entry name" value="C-terminal effector domain of the bipartite response regulators"/>
    <property type="match status" value="1"/>
</dbReference>
<feature type="domain" description="Response regulatory" evidence="6">
    <location>
        <begin position="29"/>
        <end position="145"/>
    </location>
</feature>
<dbReference type="PANTHER" id="PTHR43214">
    <property type="entry name" value="TWO-COMPONENT RESPONSE REGULATOR"/>
    <property type="match status" value="1"/>
</dbReference>
<keyword evidence="1 3" id="KW-0597">Phosphoprotein</keyword>
<gene>
    <name evidence="7" type="ORF">AVDCRST_MAG01-01-2760</name>
</gene>
<proteinExistence type="predicted"/>
<dbReference type="PROSITE" id="PS50110">
    <property type="entry name" value="RESPONSE_REGULATORY"/>
    <property type="match status" value="1"/>
</dbReference>
<feature type="region of interest" description="Disordered" evidence="4">
    <location>
        <begin position="170"/>
        <end position="194"/>
    </location>
</feature>
<dbReference type="PROSITE" id="PS00622">
    <property type="entry name" value="HTH_LUXR_1"/>
    <property type="match status" value="1"/>
</dbReference>
<name>A0A6J4PXN4_9ACTN</name>
<dbReference type="InterPro" id="IPR011006">
    <property type="entry name" value="CheY-like_superfamily"/>
</dbReference>
<evidence type="ECO:0000256" key="4">
    <source>
        <dbReference type="SAM" id="MobiDB-lite"/>
    </source>
</evidence>
<protein>
    <submittedName>
        <fullName evidence="7">Two-component transcriptional response regulator, LuxR family</fullName>
    </submittedName>
</protein>
<dbReference type="GO" id="GO:0003677">
    <property type="term" value="F:DNA binding"/>
    <property type="evidence" value="ECO:0007669"/>
    <property type="project" value="UniProtKB-KW"/>
</dbReference>
<sequence>MIDKTAEGTRGASERRGVPSSVARDFTARVLIVDDHDLVRDGYQRMLAREEGLEVVGEAANGWEAVELCRKLRPDLILMDVRMPEMDGLEATRRIKAEFPTTGVLVVTTYDNPDYLLEAIEAGAAGYILKDAPKQQLVNAVRRTLNGESPLNQELAVQLISRFACGAYQQRGEPATPPPDMPRPPERLPQGSSKGLTPREIEILAHLAQGKSNPQIAQELVISWATVKTHVQRIIAKLGVSDRTQAAVRAIGLGLVDAERS</sequence>
<organism evidence="7">
    <name type="scientific">uncultured Rubrobacteraceae bacterium</name>
    <dbReference type="NCBI Taxonomy" id="349277"/>
    <lineage>
        <taxon>Bacteria</taxon>
        <taxon>Bacillati</taxon>
        <taxon>Actinomycetota</taxon>
        <taxon>Rubrobacteria</taxon>
        <taxon>Rubrobacterales</taxon>
        <taxon>Rubrobacteraceae</taxon>
        <taxon>environmental samples</taxon>
    </lineage>
</organism>
<feature type="modified residue" description="4-aspartylphosphate" evidence="3">
    <location>
        <position position="80"/>
    </location>
</feature>
<evidence type="ECO:0000256" key="3">
    <source>
        <dbReference type="PROSITE-ProRule" id="PRU00169"/>
    </source>
</evidence>
<dbReference type="EMBL" id="CADCUW010000371">
    <property type="protein sequence ID" value="CAA9428837.1"/>
    <property type="molecule type" value="Genomic_DNA"/>
</dbReference>
<evidence type="ECO:0000256" key="2">
    <source>
        <dbReference type="ARBA" id="ARBA00023125"/>
    </source>
</evidence>
<dbReference type="GO" id="GO:0000160">
    <property type="term" value="P:phosphorelay signal transduction system"/>
    <property type="evidence" value="ECO:0007669"/>
    <property type="project" value="InterPro"/>
</dbReference>
<dbReference type="InterPro" id="IPR000792">
    <property type="entry name" value="Tscrpt_reg_LuxR_C"/>
</dbReference>
<dbReference type="CDD" id="cd06170">
    <property type="entry name" value="LuxR_C_like"/>
    <property type="match status" value="1"/>
</dbReference>
<dbReference type="AlphaFoldDB" id="A0A6J4PXN4"/>
<dbReference type="InterPro" id="IPR016032">
    <property type="entry name" value="Sig_transdc_resp-reg_C-effctor"/>
</dbReference>
<dbReference type="Pfam" id="PF00072">
    <property type="entry name" value="Response_reg"/>
    <property type="match status" value="1"/>
</dbReference>
<dbReference type="Gene3D" id="3.40.50.2300">
    <property type="match status" value="1"/>
</dbReference>
<reference evidence="7" key="1">
    <citation type="submission" date="2020-02" db="EMBL/GenBank/DDBJ databases">
        <authorList>
            <person name="Meier V. D."/>
        </authorList>
    </citation>
    <scope>NUCLEOTIDE SEQUENCE</scope>
    <source>
        <strain evidence="7">AVDCRST_MAG01</strain>
    </source>
</reference>
<accession>A0A6J4PXN4</accession>
<evidence type="ECO:0000259" key="6">
    <source>
        <dbReference type="PROSITE" id="PS50110"/>
    </source>
</evidence>
<dbReference type="InterPro" id="IPR039420">
    <property type="entry name" value="WalR-like"/>
</dbReference>
<dbReference type="PROSITE" id="PS50043">
    <property type="entry name" value="HTH_LUXR_2"/>
    <property type="match status" value="1"/>
</dbReference>
<dbReference type="GO" id="GO:0006355">
    <property type="term" value="P:regulation of DNA-templated transcription"/>
    <property type="evidence" value="ECO:0007669"/>
    <property type="project" value="InterPro"/>
</dbReference>
<dbReference type="SMART" id="SM00421">
    <property type="entry name" value="HTH_LUXR"/>
    <property type="match status" value="1"/>
</dbReference>
<dbReference type="SMART" id="SM00448">
    <property type="entry name" value="REC"/>
    <property type="match status" value="1"/>
</dbReference>
<dbReference type="PRINTS" id="PR00038">
    <property type="entry name" value="HTHLUXR"/>
</dbReference>
<evidence type="ECO:0000256" key="1">
    <source>
        <dbReference type="ARBA" id="ARBA00022553"/>
    </source>
</evidence>
<dbReference type="InterPro" id="IPR058245">
    <property type="entry name" value="NreC/VraR/RcsB-like_REC"/>
</dbReference>
<dbReference type="InterPro" id="IPR001789">
    <property type="entry name" value="Sig_transdc_resp-reg_receiver"/>
</dbReference>
<dbReference type="CDD" id="cd17535">
    <property type="entry name" value="REC_NarL-like"/>
    <property type="match status" value="1"/>
</dbReference>
<dbReference type="Pfam" id="PF00196">
    <property type="entry name" value="GerE"/>
    <property type="match status" value="1"/>
</dbReference>
<keyword evidence="2" id="KW-0238">DNA-binding</keyword>